<evidence type="ECO:0000259" key="3">
    <source>
        <dbReference type="Pfam" id="PF01370"/>
    </source>
</evidence>
<dbReference type="Pfam" id="PF01370">
    <property type="entry name" value="Epimerase"/>
    <property type="match status" value="1"/>
</dbReference>
<evidence type="ECO:0000313" key="6">
    <source>
        <dbReference type="Proteomes" id="UP000677228"/>
    </source>
</evidence>
<evidence type="ECO:0000313" key="5">
    <source>
        <dbReference type="EMBL" id="CAF3817651.1"/>
    </source>
</evidence>
<gene>
    <name evidence="4" type="ORF">OVA965_LOCUS16930</name>
    <name evidence="5" type="ORF">TMI583_LOCUS16943</name>
</gene>
<dbReference type="InterPro" id="IPR036291">
    <property type="entry name" value="NAD(P)-bd_dom_sf"/>
</dbReference>
<dbReference type="PANTHER" id="PTHR43574">
    <property type="entry name" value="EPIMERASE-RELATED"/>
    <property type="match status" value="1"/>
</dbReference>
<dbReference type="AlphaFoldDB" id="A0A8S2E0S6"/>
<dbReference type="SUPFAM" id="SSF51735">
    <property type="entry name" value="NAD(P)-binding Rossmann-fold domains"/>
    <property type="match status" value="1"/>
</dbReference>
<comment type="similarity">
    <text evidence="1">Belongs to the NAD(P)-dependent epimerase/dehydratase family.</text>
</comment>
<feature type="domain" description="NAD-dependent epimerase/dehydratase" evidence="3">
    <location>
        <begin position="13"/>
        <end position="252"/>
    </location>
</feature>
<organism evidence="4 6">
    <name type="scientific">Didymodactylos carnosus</name>
    <dbReference type="NCBI Taxonomy" id="1234261"/>
    <lineage>
        <taxon>Eukaryota</taxon>
        <taxon>Metazoa</taxon>
        <taxon>Spiralia</taxon>
        <taxon>Gnathifera</taxon>
        <taxon>Rotifera</taxon>
        <taxon>Eurotatoria</taxon>
        <taxon>Bdelloidea</taxon>
        <taxon>Philodinida</taxon>
        <taxon>Philodinidae</taxon>
        <taxon>Didymodactylos</taxon>
    </lineage>
</organism>
<comment type="caution">
    <text evidence="4">The sequence shown here is derived from an EMBL/GenBank/DDBJ whole genome shotgun (WGS) entry which is preliminary data.</text>
</comment>
<dbReference type="EMBL" id="CAJNOK010007985">
    <property type="protein sequence ID" value="CAF1050804.1"/>
    <property type="molecule type" value="Genomic_DNA"/>
</dbReference>
<keyword evidence="2" id="KW-0520">NAD</keyword>
<evidence type="ECO:0000313" key="4">
    <source>
        <dbReference type="EMBL" id="CAF1050804.1"/>
    </source>
</evidence>
<name>A0A8S2E0S6_9BILA</name>
<dbReference type="Proteomes" id="UP000682733">
    <property type="component" value="Unassembled WGS sequence"/>
</dbReference>
<reference evidence="4" key="1">
    <citation type="submission" date="2021-02" db="EMBL/GenBank/DDBJ databases">
        <authorList>
            <person name="Nowell W R."/>
        </authorList>
    </citation>
    <scope>NUCLEOTIDE SEQUENCE</scope>
</reference>
<dbReference type="Gene3D" id="3.90.25.10">
    <property type="entry name" value="UDP-galactose 4-epimerase, domain 1"/>
    <property type="match status" value="1"/>
</dbReference>
<proteinExistence type="inferred from homology"/>
<dbReference type="InterPro" id="IPR001509">
    <property type="entry name" value="Epimerase_deHydtase"/>
</dbReference>
<accession>A0A8S2E0S6</accession>
<evidence type="ECO:0000256" key="1">
    <source>
        <dbReference type="ARBA" id="ARBA00007637"/>
    </source>
</evidence>
<dbReference type="Proteomes" id="UP000677228">
    <property type="component" value="Unassembled WGS sequence"/>
</dbReference>
<dbReference type="EMBL" id="CAJOBA010007999">
    <property type="protein sequence ID" value="CAF3817651.1"/>
    <property type="molecule type" value="Genomic_DNA"/>
</dbReference>
<sequence length="358" mass="40518">MGLTQRQRESRFAGGTGFIGSHLAKQLKKEGHYVIITGRTGNKYFEENELCDEFFHGDLRILENCIKATAGCDWVFNLAADTGGMGFIQTNHSVILWNNTMISFNMLEAARKNSCKRFFYASSAFVYPQAREEFVCLREDDAWTAKPQDSYGLEKLVSEEAAMHYANDFPIATRIGRFHNVYGPQDSWKGGREKVIAAFCRKVLVANEGGNNGEMEIWGDGKQSRSFCYIDDCVEGIIRLMVSDYDQPLNIGSDEMVSMDQLCDYVAAIEKKYIIKKHISGPVGVRGRCSNNTRIKEVLNWAPSISLKEGLKKTYEWIKTELENEKVRGIDISQYASSKVVVQTTDTLQQIGYFVEKD</sequence>
<dbReference type="Gene3D" id="3.40.50.720">
    <property type="entry name" value="NAD(P)-binding Rossmann-like Domain"/>
    <property type="match status" value="1"/>
</dbReference>
<protein>
    <recommendedName>
        <fullName evidence="3">NAD-dependent epimerase/dehydratase domain-containing protein</fullName>
    </recommendedName>
</protein>
<evidence type="ECO:0000256" key="2">
    <source>
        <dbReference type="ARBA" id="ARBA00023027"/>
    </source>
</evidence>